<gene>
    <name evidence="1" type="ORF">METZ01_LOCUS399278</name>
</gene>
<dbReference type="EMBL" id="UINC01152306">
    <property type="protein sequence ID" value="SVD46424.1"/>
    <property type="molecule type" value="Genomic_DNA"/>
</dbReference>
<accession>A0A382VIZ0</accession>
<organism evidence="1">
    <name type="scientific">marine metagenome</name>
    <dbReference type="NCBI Taxonomy" id="408172"/>
    <lineage>
        <taxon>unclassified sequences</taxon>
        <taxon>metagenomes</taxon>
        <taxon>ecological metagenomes</taxon>
    </lineage>
</organism>
<dbReference type="AlphaFoldDB" id="A0A382VIZ0"/>
<protein>
    <submittedName>
        <fullName evidence="1">Uncharacterized protein</fullName>
    </submittedName>
</protein>
<feature type="non-terminal residue" evidence="1">
    <location>
        <position position="1"/>
    </location>
</feature>
<name>A0A382VIZ0_9ZZZZ</name>
<evidence type="ECO:0000313" key="1">
    <source>
        <dbReference type="EMBL" id="SVD46424.1"/>
    </source>
</evidence>
<reference evidence="1" key="1">
    <citation type="submission" date="2018-05" db="EMBL/GenBank/DDBJ databases">
        <authorList>
            <person name="Lanie J.A."/>
            <person name="Ng W.-L."/>
            <person name="Kazmierczak K.M."/>
            <person name="Andrzejewski T.M."/>
            <person name="Davidsen T.M."/>
            <person name="Wayne K.J."/>
            <person name="Tettelin H."/>
            <person name="Glass J.I."/>
            <person name="Rusch D."/>
            <person name="Podicherti R."/>
            <person name="Tsui H.-C.T."/>
            <person name="Winkler M.E."/>
        </authorList>
    </citation>
    <scope>NUCLEOTIDE SEQUENCE</scope>
</reference>
<sequence>ELWSDVEKMLLEHLSKVRIGELLSQQIAMAGGASLRINF</sequence>
<proteinExistence type="predicted"/>